<dbReference type="InterPro" id="IPR036770">
    <property type="entry name" value="Ankyrin_rpt-contain_sf"/>
</dbReference>
<organism evidence="1 2">
    <name type="scientific">Coregonus suidteri</name>
    <dbReference type="NCBI Taxonomy" id="861788"/>
    <lineage>
        <taxon>Eukaryota</taxon>
        <taxon>Metazoa</taxon>
        <taxon>Chordata</taxon>
        <taxon>Craniata</taxon>
        <taxon>Vertebrata</taxon>
        <taxon>Euteleostomi</taxon>
        <taxon>Actinopterygii</taxon>
        <taxon>Neopterygii</taxon>
        <taxon>Teleostei</taxon>
        <taxon>Protacanthopterygii</taxon>
        <taxon>Salmoniformes</taxon>
        <taxon>Salmonidae</taxon>
        <taxon>Coregoninae</taxon>
        <taxon>Coregonus</taxon>
    </lineage>
</organism>
<protein>
    <submittedName>
        <fullName evidence="1">Uncharacterized protein</fullName>
    </submittedName>
</protein>
<dbReference type="SUPFAM" id="SSF48403">
    <property type="entry name" value="Ankyrin repeat"/>
    <property type="match status" value="1"/>
</dbReference>
<dbReference type="Gene3D" id="1.25.40.20">
    <property type="entry name" value="Ankyrin repeat-containing domain"/>
    <property type="match status" value="1"/>
</dbReference>
<keyword evidence="2" id="KW-1185">Reference proteome</keyword>
<name>A0AAN8QNH5_9TELE</name>
<evidence type="ECO:0000313" key="2">
    <source>
        <dbReference type="Proteomes" id="UP001356427"/>
    </source>
</evidence>
<gene>
    <name evidence="1" type="ORF">J4Q44_G00188140</name>
</gene>
<dbReference type="EMBL" id="JAGTTL010000016">
    <property type="protein sequence ID" value="KAK6310759.1"/>
    <property type="molecule type" value="Genomic_DNA"/>
</dbReference>
<dbReference type="AlphaFoldDB" id="A0AAN8QNH5"/>
<proteinExistence type="predicted"/>
<accession>A0AAN8QNH5</accession>
<evidence type="ECO:0000313" key="1">
    <source>
        <dbReference type="EMBL" id="KAK6310759.1"/>
    </source>
</evidence>
<sequence length="127" mass="14659">MFFLMINTLSKKRPPDIHCRDRQGNTPLHCAAYRGQKQRVGKMLKSSQPQDQELALYQTVFDLACSEEIKQILVGSHDKVSLKAYYGRVPVFWDGIPIWWSFKTGIYPSILDKLMQWLVSGSKALRL</sequence>
<reference evidence="1 2" key="1">
    <citation type="submission" date="2021-04" db="EMBL/GenBank/DDBJ databases">
        <authorList>
            <person name="De Guttry C."/>
            <person name="Zahm M."/>
            <person name="Klopp C."/>
            <person name="Cabau C."/>
            <person name="Louis A."/>
            <person name="Berthelot C."/>
            <person name="Parey E."/>
            <person name="Roest Crollius H."/>
            <person name="Montfort J."/>
            <person name="Robinson-Rechavi M."/>
            <person name="Bucao C."/>
            <person name="Bouchez O."/>
            <person name="Gislard M."/>
            <person name="Lluch J."/>
            <person name="Milhes M."/>
            <person name="Lampietro C."/>
            <person name="Lopez Roques C."/>
            <person name="Donnadieu C."/>
            <person name="Braasch I."/>
            <person name="Desvignes T."/>
            <person name="Postlethwait J."/>
            <person name="Bobe J."/>
            <person name="Wedekind C."/>
            <person name="Guiguen Y."/>
        </authorList>
    </citation>
    <scope>NUCLEOTIDE SEQUENCE [LARGE SCALE GENOMIC DNA]</scope>
    <source>
        <strain evidence="1">Cs_M1</strain>
        <tissue evidence="1">Blood</tissue>
    </source>
</reference>
<dbReference type="Pfam" id="PF13637">
    <property type="entry name" value="Ank_4"/>
    <property type="match status" value="1"/>
</dbReference>
<dbReference type="Proteomes" id="UP001356427">
    <property type="component" value="Unassembled WGS sequence"/>
</dbReference>
<comment type="caution">
    <text evidence="1">The sequence shown here is derived from an EMBL/GenBank/DDBJ whole genome shotgun (WGS) entry which is preliminary data.</text>
</comment>
<dbReference type="InterPro" id="IPR002110">
    <property type="entry name" value="Ankyrin_rpt"/>
</dbReference>